<dbReference type="PANTHER" id="PTHR45867:SF3">
    <property type="entry name" value="ACID PHOSPHATASE TYPE 7"/>
    <property type="match status" value="1"/>
</dbReference>
<dbReference type="GO" id="GO:0003993">
    <property type="term" value="F:acid phosphatase activity"/>
    <property type="evidence" value="ECO:0007669"/>
    <property type="project" value="InterPro"/>
</dbReference>
<accession>A0A7X6QZ32</accession>
<evidence type="ECO:0000259" key="4">
    <source>
        <dbReference type="Pfam" id="PF16656"/>
    </source>
</evidence>
<evidence type="ECO:0000259" key="2">
    <source>
        <dbReference type="Pfam" id="PF00149"/>
    </source>
</evidence>
<evidence type="ECO:0000313" key="6">
    <source>
        <dbReference type="Proteomes" id="UP000581206"/>
    </source>
</evidence>
<protein>
    <recommendedName>
        <fullName evidence="7">Fibronectin type-III domain-containing protein</fullName>
    </recommendedName>
</protein>
<feature type="domain" description="BACON" evidence="3">
    <location>
        <begin position="1452"/>
        <end position="1506"/>
    </location>
</feature>
<reference evidence="5 6" key="1">
    <citation type="submission" date="2020-04" db="EMBL/GenBank/DDBJ databases">
        <title>MicrobeNet Type strains.</title>
        <authorList>
            <person name="Nicholson A.C."/>
        </authorList>
    </citation>
    <scope>NUCLEOTIDE SEQUENCE [LARGE SCALE GENOMIC DNA]</scope>
    <source>
        <strain evidence="5 6">ATCC BAA-788</strain>
    </source>
</reference>
<dbReference type="InterPro" id="IPR015914">
    <property type="entry name" value="PAPs_N"/>
</dbReference>
<dbReference type="InterPro" id="IPR004843">
    <property type="entry name" value="Calcineurin-like_PHP"/>
</dbReference>
<feature type="domain" description="Purple acid phosphatase N-terminal" evidence="4">
    <location>
        <begin position="470"/>
        <end position="562"/>
    </location>
</feature>
<feature type="region of interest" description="Disordered" evidence="1">
    <location>
        <begin position="1419"/>
        <end position="1441"/>
    </location>
</feature>
<dbReference type="PANTHER" id="PTHR45867">
    <property type="entry name" value="PURPLE ACID PHOSPHATASE"/>
    <property type="match status" value="1"/>
</dbReference>
<evidence type="ECO:0000256" key="1">
    <source>
        <dbReference type="SAM" id="MobiDB-lite"/>
    </source>
</evidence>
<feature type="domain" description="Calcineurin-like phosphoesterase" evidence="2">
    <location>
        <begin position="597"/>
        <end position="776"/>
    </location>
</feature>
<evidence type="ECO:0000313" key="5">
    <source>
        <dbReference type="EMBL" id="NKY22763.1"/>
    </source>
</evidence>
<dbReference type="GO" id="GO:0046872">
    <property type="term" value="F:metal ion binding"/>
    <property type="evidence" value="ECO:0007669"/>
    <property type="project" value="InterPro"/>
</dbReference>
<dbReference type="InterPro" id="IPR024361">
    <property type="entry name" value="BACON"/>
</dbReference>
<gene>
    <name evidence="5" type="ORF">HGA03_08820</name>
</gene>
<dbReference type="Pfam" id="PF16656">
    <property type="entry name" value="Pur_ac_phosph_N"/>
    <property type="match status" value="1"/>
</dbReference>
<feature type="domain" description="BACON" evidence="3">
    <location>
        <begin position="1194"/>
        <end position="1242"/>
    </location>
</feature>
<dbReference type="Pfam" id="PF00149">
    <property type="entry name" value="Metallophos"/>
    <property type="match status" value="1"/>
</dbReference>
<dbReference type="Proteomes" id="UP000581206">
    <property type="component" value="Unassembled WGS sequence"/>
</dbReference>
<name>A0A7X6QZ32_9CELL</name>
<dbReference type="EMBL" id="JAAXOX010000003">
    <property type="protein sequence ID" value="NKY22763.1"/>
    <property type="molecule type" value="Genomic_DNA"/>
</dbReference>
<organism evidence="5 6">
    <name type="scientific">Cellulomonas denverensis</name>
    <dbReference type="NCBI Taxonomy" id="264297"/>
    <lineage>
        <taxon>Bacteria</taxon>
        <taxon>Bacillati</taxon>
        <taxon>Actinomycetota</taxon>
        <taxon>Actinomycetes</taxon>
        <taxon>Micrococcales</taxon>
        <taxon>Cellulomonadaceae</taxon>
        <taxon>Cellulomonas</taxon>
    </lineage>
</organism>
<dbReference type="InterPro" id="IPR029052">
    <property type="entry name" value="Metallo-depent_PP-like"/>
</dbReference>
<sequence>MSHPLARSRSAARQGVPRRPAPARMIGVAVLALAVGTVGAVVPAEPARAAAAGDLVVTRVPGADPRTSAGFAWQAPVAEVSATGLAWGPAEEFDCAQATVETATPPGSGVVDSKVTYAQLTLTELRPGTEYAYCALAGGQRSATTRFSTEPEQAEATTVLAFGNANWRSSSSYQNAFAGTLEAAHTAFPDAGVAIHTGVVGSSNDLSHWRGFLDHAGGALGTVSWMPTAQTSGSGNRSFARGNALPVASNGNDSADYAVVHGGGLFLTLNSHLTSSANTAATTAWIAERVAEFRADHPDGWVIVSIPTQFYGSSASSSTYRTALQQAFRENDVALVLQGGAAAYTRSWPVGRDAANTLRRDYPAADRVATADGIVYLTPGASGIEQSAVSSAALNESSGWLAVATPALSSAERSAAGMKSYTAITLTAQELTVQARTVAGAVLDTVTIDRGTTPEVAAYPLEPFGLTNGFGTDAATERVITWLAPKGDGLTRPELTLSAVGDQAGSEPRVSCTEGVLTRPMTGYVAYTCTATGLLPGTSYDYRVGAWKGERPYQSDAYTFRTDGGAESFTFLDFADTQSTPVSTYDGFWGNALRSALAAHPDAAFVVQNGDLTETTTESHVAAWLGAIGTDLSGPAFNPVLGNHDESSSVQAMWSALFPRDSRTTVPDYGKAAALQYSVVYGNALFLYVNTNLDSASELRLTDQWIRDAVAADGTNPDGSERFIIVVEHKSPFGGSHSGSGSYPTGDYGNPRIVAQLPKTFDEVGVDLVLAGHDHNLIRSLPIRWNHDTGKAEWDRDQAGLSTIDSRTDGLVYVIPRNAGQKTYAAISTPSSTSRPWIASNWAFSDRGSEKPENNVYAAVTVTGSEIQVAAYRVGDPDAPLDQFTITKSPAAPVALGTPTIEGVAEAGATVTAAVTADPPGADLSYEWLRDGEVVRPASPDASYVVQPADAGGTLSVRVTGTARKMTATTVTSDQVPVDPEVRIWATFDRDTWQLDDAAAGLAVGVSTSCREWTITDDASWLGQNPSSGTTDREITISAGRNTGSAARTGTVTVTGCGMTGTLTVTQAGRAALSTSASSWAAPVLGGDTTVQVTTNQSGWTAAVPASASWLSVTGSGLPGEPLAITAQPNTGAARSAVITLGSGSASTRVTVSQAAVTLSVSSSSWSPSRSGASRAIKVGASAGSWQIDPASVPDWLSVDRLSGADGEWVVLRADRNLGQSRSAVVTLTSATAARTVTVSQATASTATVSASPSSWSAPAGAGARAVTVTTNGHPWQASVDQDWVHLGATSGTTGAVLVLGADPNPTSASRSAIVTLTAGPATRTVKVTQPGNGTGAGFQALAPLPATGGTSTLATGLTGTVTVTDDASWLTSAASGGDLGLTATANTGKVRTSLVTVRASGSTAATAVVLQEGVPSISAGSATWSPSRSGASTSRTVTSSQWDAAGAAPITASSDAEWLRVPAGAQESGTSLTIAADPNASGTARTGTVTLRTATGASAAITVTQPG</sequence>
<evidence type="ECO:0008006" key="7">
    <source>
        <dbReference type="Google" id="ProtNLM"/>
    </source>
</evidence>
<evidence type="ECO:0000259" key="3">
    <source>
        <dbReference type="Pfam" id="PF13004"/>
    </source>
</evidence>
<dbReference type="CDD" id="cd14948">
    <property type="entry name" value="BACON"/>
    <property type="match status" value="4"/>
</dbReference>
<dbReference type="Gene3D" id="2.60.40.2700">
    <property type="match status" value="1"/>
</dbReference>
<feature type="domain" description="BACON" evidence="3">
    <location>
        <begin position="1107"/>
        <end position="1155"/>
    </location>
</feature>
<dbReference type="Gene3D" id="3.60.21.10">
    <property type="match status" value="2"/>
</dbReference>
<dbReference type="SUPFAM" id="SSF56300">
    <property type="entry name" value="Metallo-dependent phosphatases"/>
    <property type="match status" value="2"/>
</dbReference>
<feature type="domain" description="BACON" evidence="3">
    <location>
        <begin position="1275"/>
        <end position="1330"/>
    </location>
</feature>
<comment type="caution">
    <text evidence="5">The sequence shown here is derived from an EMBL/GenBank/DDBJ whole genome shotgun (WGS) entry which is preliminary data.</text>
</comment>
<dbReference type="InterPro" id="IPR013783">
    <property type="entry name" value="Ig-like_fold"/>
</dbReference>
<proteinExistence type="predicted"/>
<dbReference type="Pfam" id="PF13004">
    <property type="entry name" value="BACON"/>
    <property type="match status" value="5"/>
</dbReference>
<dbReference type="GO" id="GO:0005975">
    <property type="term" value="P:carbohydrate metabolic process"/>
    <property type="evidence" value="ECO:0007669"/>
    <property type="project" value="UniProtKB-ARBA"/>
</dbReference>
<feature type="domain" description="BACON" evidence="3">
    <location>
        <begin position="1012"/>
        <end position="1068"/>
    </location>
</feature>
<dbReference type="RefSeq" id="WP_168629867.1">
    <property type="nucleotide sequence ID" value="NZ_BONL01000016.1"/>
</dbReference>
<dbReference type="Gene3D" id="2.60.40.10">
    <property type="entry name" value="Immunoglobulins"/>
    <property type="match status" value="5"/>
</dbReference>
<keyword evidence="6" id="KW-1185">Reference proteome</keyword>